<feature type="transmembrane region" description="Helical" evidence="1">
    <location>
        <begin position="17"/>
        <end position="35"/>
    </location>
</feature>
<keyword evidence="1" id="KW-0472">Membrane</keyword>
<accession>A0ABM7P6N1</accession>
<dbReference type="EMBL" id="AP024485">
    <property type="protein sequence ID" value="BCS88594.1"/>
    <property type="molecule type" value="Genomic_DNA"/>
</dbReference>
<sequence>MRITIPKVHGNSPKEKVLRTLALILVFGAVIWAFTENNKHVVEVLNQQSAVYDETGTLDKEQKSFIASITRTFRDKYGMDCQIQVYVGDFVVPDLDSKTIYIGFAPSINEVELRFPPLMRTAFGTEFIDMLKTTILLPSFRDDTWPMAIHEVLMEITSKFEELQQGESASE</sequence>
<keyword evidence="3" id="KW-1185">Reference proteome</keyword>
<name>A0ABM7P6N1_9BACT</name>
<proteinExistence type="predicted"/>
<organism evidence="2 3">
    <name type="scientific">Pseudodesulfovibrio sediminis</name>
    <dbReference type="NCBI Taxonomy" id="2810563"/>
    <lineage>
        <taxon>Bacteria</taxon>
        <taxon>Pseudomonadati</taxon>
        <taxon>Thermodesulfobacteriota</taxon>
        <taxon>Desulfovibrionia</taxon>
        <taxon>Desulfovibrionales</taxon>
        <taxon>Desulfovibrionaceae</taxon>
    </lineage>
</organism>
<gene>
    <name evidence="2" type="ORF">PSDVSF_18360</name>
</gene>
<evidence type="ECO:0000313" key="3">
    <source>
        <dbReference type="Proteomes" id="UP001053296"/>
    </source>
</evidence>
<dbReference type="RefSeq" id="WP_229590589.1">
    <property type="nucleotide sequence ID" value="NZ_AP024485.1"/>
</dbReference>
<reference evidence="2" key="1">
    <citation type="journal article" date="2022" name="Arch. Microbiol.">
        <title>Pseudodesulfovibrio sediminis sp. nov., a mesophilic and neutrophilic sulfate-reducing bacterium isolated from sediment of a brackish lake.</title>
        <authorList>
            <person name="Takahashi A."/>
            <person name="Kojima H."/>
            <person name="Watanabe M."/>
            <person name="Fukui M."/>
        </authorList>
    </citation>
    <scope>NUCLEOTIDE SEQUENCE</scope>
    <source>
        <strain evidence="2">SF6</strain>
    </source>
</reference>
<dbReference type="Proteomes" id="UP001053296">
    <property type="component" value="Chromosome"/>
</dbReference>
<keyword evidence="1" id="KW-0812">Transmembrane</keyword>
<evidence type="ECO:0000256" key="1">
    <source>
        <dbReference type="SAM" id="Phobius"/>
    </source>
</evidence>
<evidence type="ECO:0008006" key="4">
    <source>
        <dbReference type="Google" id="ProtNLM"/>
    </source>
</evidence>
<protein>
    <recommendedName>
        <fullName evidence="4">TPM domain-containing protein</fullName>
    </recommendedName>
</protein>
<evidence type="ECO:0000313" key="2">
    <source>
        <dbReference type="EMBL" id="BCS88594.1"/>
    </source>
</evidence>
<keyword evidence="1" id="KW-1133">Transmembrane helix</keyword>